<organism evidence="1 2">
    <name type="scientific">Neophaeococcomyces mojaviensis</name>
    <dbReference type="NCBI Taxonomy" id="3383035"/>
    <lineage>
        <taxon>Eukaryota</taxon>
        <taxon>Fungi</taxon>
        <taxon>Dikarya</taxon>
        <taxon>Ascomycota</taxon>
        <taxon>Pezizomycotina</taxon>
        <taxon>Eurotiomycetes</taxon>
        <taxon>Chaetothyriomycetidae</taxon>
        <taxon>Chaetothyriales</taxon>
        <taxon>Chaetothyriales incertae sedis</taxon>
        <taxon>Neophaeococcomyces</taxon>
    </lineage>
</organism>
<proteinExistence type="predicted"/>
<keyword evidence="2" id="KW-1185">Reference proteome</keyword>
<gene>
    <name evidence="1" type="ORF">H2198_005768</name>
</gene>
<evidence type="ECO:0000313" key="2">
    <source>
        <dbReference type="Proteomes" id="UP001172386"/>
    </source>
</evidence>
<evidence type="ECO:0000313" key="1">
    <source>
        <dbReference type="EMBL" id="KAJ9655313.1"/>
    </source>
</evidence>
<reference evidence="1" key="1">
    <citation type="submission" date="2022-10" db="EMBL/GenBank/DDBJ databases">
        <title>Culturing micro-colonial fungi from biological soil crusts in the Mojave desert and describing Neophaeococcomyces mojavensis, and introducing the new genera and species Taxawa tesnikishii.</title>
        <authorList>
            <person name="Kurbessoian T."/>
            <person name="Stajich J.E."/>
        </authorList>
    </citation>
    <scope>NUCLEOTIDE SEQUENCE</scope>
    <source>
        <strain evidence="1">JES_112</strain>
    </source>
</reference>
<sequence length="629" mass="68836">MSEQIDLAEYLFTRLRQLGVESIHGVPGDYNLQALDYIEPAGISWVGNANELNAGYAADGYGRIKGISALITAFGVGELSAINAIGGSYAEMSPVVHIVGTPPLTAQNARICLHHSLGDGNFRIFADMYAKLTVAQANLTDPSTAPSMIDNTLRQCVLQSRPVYIELPTNMVKQKVSARSLKFPLNLSIPHNDEGFEDAEVELILARIYASKQPFIIVDGFTAALGITAEADELVRVTGFPTSTTSFGKGIVNESYPNFHGIYAGEAGKQVYRPWVESCDLILRIGPLSSDVNTYGFTTIPNPKYTIDFHRNSVEIGGTNSFTNVHVKPLLRKILDRIDKSKLPRYDPYPDLGNPRQQLEALTPAKTDGVIDQETFWQRISTFFRSGDIILTETGTPSIGGRDFVLPPQTTLINSGIWLSIGYMLGASQGAALAQRDIIRSVTTTHTLTPENPVTADAPPSSRSSQRTFSGRTILFIGDGSLQMTVQSLSDTIHNKLPLTIFLINNDGYTIERFIHGMKALYNDVQPWNYLHAPIYFGADPNDASYPIVTRRAANWGELFHVIGEKEVQEGKGLTIVEVFMEREDAPDALKKLVASAARRNSGQAPPTETNEEGPVRRGSDEKMIKAAG</sequence>
<name>A0ACC3A4X0_9EURO</name>
<dbReference type="EMBL" id="JAPDRQ010000099">
    <property type="protein sequence ID" value="KAJ9655313.1"/>
    <property type="molecule type" value="Genomic_DNA"/>
</dbReference>
<protein>
    <submittedName>
        <fullName evidence="1">Uncharacterized protein</fullName>
    </submittedName>
</protein>
<accession>A0ACC3A4X0</accession>
<dbReference type="Proteomes" id="UP001172386">
    <property type="component" value="Unassembled WGS sequence"/>
</dbReference>
<comment type="caution">
    <text evidence="1">The sequence shown here is derived from an EMBL/GenBank/DDBJ whole genome shotgun (WGS) entry which is preliminary data.</text>
</comment>